<evidence type="ECO:0000313" key="3">
    <source>
        <dbReference type="EMBL" id="KAA0203336.1"/>
    </source>
</evidence>
<comment type="caution">
    <text evidence="3">The sequence shown here is derived from an EMBL/GenBank/DDBJ whole genome shotgun (WGS) entry which is preliminary data.</text>
</comment>
<reference evidence="3" key="2">
    <citation type="journal article" date="2018" name="Environ. Sci. Technol.">
        <title>The Toxicogenome of Hyalella azteca: A Model for Sediment Ecotoxicology and Evolutionary Toxicology.</title>
        <authorList>
            <person name="Poynton H.C."/>
            <person name="Hasenbein S."/>
            <person name="Benoit J.B."/>
            <person name="Sepulveda M.S."/>
            <person name="Poelchau M.F."/>
            <person name="Hughes D.S.T."/>
            <person name="Murali S.C."/>
            <person name="Chen S."/>
            <person name="Glastad K.M."/>
            <person name="Goodisman M.A.D."/>
            <person name="Werren J.H."/>
            <person name="Vineis J.H."/>
            <person name="Bowen J.L."/>
            <person name="Friedrich M."/>
            <person name="Jones J."/>
            <person name="Robertson H.M."/>
            <person name="Feyereisen R."/>
            <person name="Mechler-Hickson A."/>
            <person name="Mathers N."/>
            <person name="Lee C.E."/>
            <person name="Colbourne J.K."/>
            <person name="Biales A."/>
            <person name="Johnston J.S."/>
            <person name="Wellborn G.A."/>
            <person name="Rosendale A.J."/>
            <person name="Cridge A.G."/>
            <person name="Munoz-Torres M.C."/>
            <person name="Bain P.A."/>
            <person name="Manny A.R."/>
            <person name="Major K.M."/>
            <person name="Lambert F.N."/>
            <person name="Vulpe C.D."/>
            <person name="Tuck P."/>
            <person name="Blalock B.J."/>
            <person name="Lin Y.Y."/>
            <person name="Smith M.E."/>
            <person name="Ochoa-Acuna H."/>
            <person name="Chen M.M."/>
            <person name="Childers C.P."/>
            <person name="Qu J."/>
            <person name="Dugan S."/>
            <person name="Lee S.L."/>
            <person name="Chao H."/>
            <person name="Dinh H."/>
            <person name="Han Y."/>
            <person name="Doddapaneni H."/>
            <person name="Worley K.C."/>
            <person name="Muzny D.M."/>
            <person name="Gibbs R.A."/>
            <person name="Richards S."/>
        </authorList>
    </citation>
    <scope>NUCLEOTIDE SEQUENCE</scope>
    <source>
        <strain evidence="3">HAZT.00-mixed</strain>
        <tissue evidence="3">Whole organism</tissue>
    </source>
</reference>
<organism evidence="3">
    <name type="scientific">Hyalella azteca</name>
    <name type="common">Amphipod</name>
    <dbReference type="NCBI Taxonomy" id="294128"/>
    <lineage>
        <taxon>Eukaryota</taxon>
        <taxon>Metazoa</taxon>
        <taxon>Ecdysozoa</taxon>
        <taxon>Arthropoda</taxon>
        <taxon>Crustacea</taxon>
        <taxon>Multicrustacea</taxon>
        <taxon>Malacostraca</taxon>
        <taxon>Eumalacostraca</taxon>
        <taxon>Peracarida</taxon>
        <taxon>Amphipoda</taxon>
        <taxon>Senticaudata</taxon>
        <taxon>Talitrida</taxon>
        <taxon>Talitroidea</taxon>
        <taxon>Hyalellidae</taxon>
        <taxon>Hyalella</taxon>
    </lineage>
</organism>
<dbReference type="EMBL" id="JQDR03001881">
    <property type="protein sequence ID" value="KAA0203336.1"/>
    <property type="molecule type" value="Genomic_DNA"/>
</dbReference>
<feature type="chain" id="PRO_5025448930" evidence="2">
    <location>
        <begin position="20"/>
        <end position="120"/>
    </location>
</feature>
<dbReference type="Proteomes" id="UP000711488">
    <property type="component" value="Unassembled WGS sequence"/>
</dbReference>
<dbReference type="OrthoDB" id="6250996at2759"/>
<feature type="signal peptide" evidence="2">
    <location>
        <begin position="1"/>
        <end position="19"/>
    </location>
</feature>
<reference evidence="3" key="3">
    <citation type="submission" date="2019-06" db="EMBL/GenBank/DDBJ databases">
        <authorList>
            <person name="Poynton C."/>
            <person name="Hasenbein S."/>
            <person name="Benoit J.B."/>
            <person name="Sepulveda M.S."/>
            <person name="Poelchau M.F."/>
            <person name="Murali S.C."/>
            <person name="Chen S."/>
            <person name="Glastad K.M."/>
            <person name="Werren J.H."/>
            <person name="Vineis J.H."/>
            <person name="Bowen J.L."/>
            <person name="Friedrich M."/>
            <person name="Jones J."/>
            <person name="Robertson H.M."/>
            <person name="Feyereisen R."/>
            <person name="Mechler-Hickson A."/>
            <person name="Mathers N."/>
            <person name="Lee C.E."/>
            <person name="Colbourne J.K."/>
            <person name="Biales A."/>
            <person name="Johnston J.S."/>
            <person name="Wellborn G.A."/>
            <person name="Rosendale A.J."/>
            <person name="Cridge A.G."/>
            <person name="Munoz-Torres M.C."/>
            <person name="Bain P.A."/>
            <person name="Manny A.R."/>
            <person name="Major K.M."/>
            <person name="Lambert F.N."/>
            <person name="Vulpe C.D."/>
            <person name="Tuck P."/>
            <person name="Blalock B.J."/>
            <person name="Lin Y.-Y."/>
            <person name="Smith M.E."/>
            <person name="Ochoa-Acuna H."/>
            <person name="Chen M.-J.M."/>
            <person name="Childers C.P."/>
            <person name="Qu J."/>
            <person name="Dugan S."/>
            <person name="Lee S.L."/>
            <person name="Chao H."/>
            <person name="Dinh H."/>
            <person name="Han Y."/>
            <person name="Doddapaneni H."/>
            <person name="Worley K.C."/>
            <person name="Muzny D.M."/>
            <person name="Gibbs R.A."/>
            <person name="Richards S."/>
        </authorList>
    </citation>
    <scope>NUCLEOTIDE SEQUENCE</scope>
    <source>
        <strain evidence="3">HAZT.00-mixed</strain>
        <tissue evidence="3">Whole organism</tissue>
    </source>
</reference>
<protein>
    <submittedName>
        <fullName evidence="3">Uncharacterized protein</fullName>
    </submittedName>
</protein>
<evidence type="ECO:0000256" key="1">
    <source>
        <dbReference type="SAM" id="MobiDB-lite"/>
    </source>
</evidence>
<proteinExistence type="predicted"/>
<keyword evidence="2" id="KW-0732">Signal</keyword>
<gene>
    <name evidence="3" type="ORF">HAZT_HAZT008454</name>
</gene>
<feature type="region of interest" description="Disordered" evidence="1">
    <location>
        <begin position="73"/>
        <end position="92"/>
    </location>
</feature>
<reference evidence="3" key="1">
    <citation type="submission" date="2014-08" db="EMBL/GenBank/DDBJ databases">
        <authorList>
            <person name="Murali S."/>
            <person name="Richards S."/>
            <person name="Bandaranaike D."/>
            <person name="Bellair M."/>
            <person name="Blankenburg K."/>
            <person name="Chao H."/>
            <person name="Dinh H."/>
            <person name="Doddapaneni H."/>
            <person name="Dugan-Rocha S."/>
            <person name="Elkadiri S."/>
            <person name="Gnanaolivu R."/>
            <person name="Hughes D."/>
            <person name="Lee S."/>
            <person name="Li M."/>
            <person name="Ming W."/>
            <person name="Munidasa M."/>
            <person name="Muniz J."/>
            <person name="Nguyen L."/>
            <person name="Osuji N."/>
            <person name="Pu L.-L."/>
            <person name="Puazo M."/>
            <person name="Skinner E."/>
            <person name="Qu C."/>
            <person name="Quiroz J."/>
            <person name="Raj R."/>
            <person name="Weissenberger G."/>
            <person name="Xin Y."/>
            <person name="Zou X."/>
            <person name="Han Y."/>
            <person name="Worley K."/>
            <person name="Muzny D."/>
            <person name="Gibbs R."/>
        </authorList>
    </citation>
    <scope>NUCLEOTIDE SEQUENCE</scope>
    <source>
        <strain evidence="3">HAZT.00-mixed</strain>
        <tissue evidence="3">Whole organism</tissue>
    </source>
</reference>
<evidence type="ECO:0000256" key="2">
    <source>
        <dbReference type="SAM" id="SignalP"/>
    </source>
</evidence>
<dbReference type="AlphaFoldDB" id="A0A6A0HC47"/>
<accession>A0A6A0HC47</accession>
<sequence>MRSKLSTVVIAWLVVAVCALEKQTAGVGKTPTSVGGGSVCAMSSRMHSARNSAAAAAAAHGAASANSAKVGGAAAVLGGPRPPSATSGVHDQRAKTILKEAVDAVVNSFAKHTQGYGRGE</sequence>
<name>A0A6A0HC47_HYAAZ</name>